<name>A0ACC0U1J1_9AGAM</name>
<comment type="caution">
    <text evidence="1">The sequence shown here is derived from an EMBL/GenBank/DDBJ whole genome shotgun (WGS) entry which is preliminary data.</text>
</comment>
<sequence>MPHSPPKLVPMTSSPTMLSLPVLRVRPSRRVRHGQRRIGSSAAMFMSFTAAITEYYSRPGVCTDGAYRSCTMHPITNKLPSSLGCVQTTSPRITASINQEYSSGLSPCCATAACGLVAAYVIVIRFRWRHVPLANAVWQRCFQGVRNLVSSCVPEIRCMDTLHPTQRLYRCSEQNCLSKAAHSVGVCERMLTRSKRFDAGHATYAVLTVAR</sequence>
<protein>
    <submittedName>
        <fullName evidence="1">Uncharacterized protein</fullName>
    </submittedName>
</protein>
<evidence type="ECO:0000313" key="1">
    <source>
        <dbReference type="EMBL" id="KAI9455380.1"/>
    </source>
</evidence>
<dbReference type="Proteomes" id="UP001207468">
    <property type="component" value="Unassembled WGS sequence"/>
</dbReference>
<accession>A0ACC0U1J1</accession>
<gene>
    <name evidence="1" type="ORF">F5148DRAFT_393436</name>
</gene>
<evidence type="ECO:0000313" key="2">
    <source>
        <dbReference type="Proteomes" id="UP001207468"/>
    </source>
</evidence>
<organism evidence="1 2">
    <name type="scientific">Russula earlei</name>
    <dbReference type="NCBI Taxonomy" id="71964"/>
    <lineage>
        <taxon>Eukaryota</taxon>
        <taxon>Fungi</taxon>
        <taxon>Dikarya</taxon>
        <taxon>Basidiomycota</taxon>
        <taxon>Agaricomycotina</taxon>
        <taxon>Agaricomycetes</taxon>
        <taxon>Russulales</taxon>
        <taxon>Russulaceae</taxon>
        <taxon>Russula</taxon>
    </lineage>
</organism>
<reference evidence="1" key="1">
    <citation type="submission" date="2021-03" db="EMBL/GenBank/DDBJ databases">
        <title>Evolutionary priming and transition to the ectomycorrhizal habit in an iconic lineage of mushroom-forming fungi: is preadaptation a requirement?</title>
        <authorList>
            <consortium name="DOE Joint Genome Institute"/>
            <person name="Looney B.P."/>
            <person name="Miyauchi S."/>
            <person name="Morin E."/>
            <person name="Drula E."/>
            <person name="Courty P.E."/>
            <person name="Chicoki N."/>
            <person name="Fauchery L."/>
            <person name="Kohler A."/>
            <person name="Kuo A."/>
            <person name="LaButti K."/>
            <person name="Pangilinan J."/>
            <person name="Lipzen A."/>
            <person name="Riley R."/>
            <person name="Andreopoulos W."/>
            <person name="He G."/>
            <person name="Johnson J."/>
            <person name="Barry K.W."/>
            <person name="Grigoriev I.V."/>
            <person name="Nagy L."/>
            <person name="Hibbett D."/>
            <person name="Henrissat B."/>
            <person name="Matheny P.B."/>
            <person name="Labbe J."/>
            <person name="Martin A.F."/>
        </authorList>
    </citation>
    <scope>NUCLEOTIDE SEQUENCE</scope>
    <source>
        <strain evidence="1">BPL698</strain>
    </source>
</reference>
<keyword evidence="2" id="KW-1185">Reference proteome</keyword>
<proteinExistence type="predicted"/>
<dbReference type="EMBL" id="JAGFNK010000252">
    <property type="protein sequence ID" value="KAI9455380.1"/>
    <property type="molecule type" value="Genomic_DNA"/>
</dbReference>